<comment type="caution">
    <text evidence="1">The sequence shown here is derived from an EMBL/GenBank/DDBJ whole genome shotgun (WGS) entry which is preliminary data.</text>
</comment>
<proteinExistence type="predicted"/>
<evidence type="ECO:0000313" key="1">
    <source>
        <dbReference type="EMBL" id="MBK1869784.1"/>
    </source>
</evidence>
<organism evidence="1 2">
    <name type="scientific">Taklimakanibacter albus</name>
    <dbReference type="NCBI Taxonomy" id="2800327"/>
    <lineage>
        <taxon>Bacteria</taxon>
        <taxon>Pseudomonadati</taxon>
        <taxon>Pseudomonadota</taxon>
        <taxon>Alphaproteobacteria</taxon>
        <taxon>Hyphomicrobiales</taxon>
        <taxon>Aestuariivirgaceae</taxon>
        <taxon>Taklimakanibacter</taxon>
    </lineage>
</organism>
<dbReference type="Proteomes" id="UP000616151">
    <property type="component" value="Unassembled WGS sequence"/>
</dbReference>
<protein>
    <submittedName>
        <fullName evidence="1">GntR family transcriptional regulator</fullName>
    </submittedName>
</protein>
<accession>A0ACC5RAY5</accession>
<sequence>MAKTSSNLQSDGIYSELRRLIVRTEMKPGSLIEEAVVMERLKAGRTPLREALQRLVQDDLVRNVPRRGYFVTDTSAADVIHIFEVRRTLERLSARLAAERARPEHLREFEELLREGEAGIKAGNTDLVWNLEVDEHMHLLLARASGNSYLLSSIARHYALSIRVSYLSNMHMTLVSDEIDAYRMLLEALKRRDADLAEKTMMQHLMDHPLSTIPGMSVVAESRAG</sequence>
<dbReference type="EMBL" id="JAENHL010000008">
    <property type="protein sequence ID" value="MBK1869784.1"/>
    <property type="molecule type" value="Genomic_DNA"/>
</dbReference>
<gene>
    <name evidence="1" type="ORF">JHL16_25705</name>
</gene>
<evidence type="ECO:0000313" key="2">
    <source>
        <dbReference type="Proteomes" id="UP000616151"/>
    </source>
</evidence>
<reference evidence="1" key="1">
    <citation type="submission" date="2021-01" db="EMBL/GenBank/DDBJ databases">
        <authorList>
            <person name="Sun Q."/>
        </authorList>
    </citation>
    <scope>NUCLEOTIDE SEQUENCE</scope>
    <source>
        <strain evidence="1">YIM B02566</strain>
    </source>
</reference>
<keyword evidence="2" id="KW-1185">Reference proteome</keyword>
<name>A0ACC5RAY5_9HYPH</name>